<organism evidence="10">
    <name type="scientific">marine metagenome</name>
    <dbReference type="NCBI Taxonomy" id="408172"/>
    <lineage>
        <taxon>unclassified sequences</taxon>
        <taxon>metagenomes</taxon>
        <taxon>ecological metagenomes</taxon>
    </lineage>
</organism>
<keyword evidence="2" id="KW-0677">Repeat</keyword>
<name>A0A382C7E2_9ZZZZ</name>
<dbReference type="GO" id="GO:0010411">
    <property type="term" value="P:xyloglucan metabolic process"/>
    <property type="evidence" value="ECO:0007669"/>
    <property type="project" value="TreeGrafter"/>
</dbReference>
<evidence type="ECO:0000256" key="4">
    <source>
        <dbReference type="ARBA" id="ARBA00023277"/>
    </source>
</evidence>
<gene>
    <name evidence="10" type="ORF">METZ01_LOCUS174882</name>
</gene>
<feature type="compositionally biased region" description="Basic and acidic residues" evidence="8">
    <location>
        <begin position="485"/>
        <end position="498"/>
    </location>
</feature>
<evidence type="ECO:0000256" key="6">
    <source>
        <dbReference type="ARBA" id="ARBA00023326"/>
    </source>
</evidence>
<keyword evidence="4" id="KW-0119">Carbohydrate metabolism</keyword>
<feature type="region of interest" description="Disordered" evidence="8">
    <location>
        <begin position="482"/>
        <end position="508"/>
    </location>
</feature>
<feature type="domain" description="Sortilin N-terminal" evidence="9">
    <location>
        <begin position="130"/>
        <end position="256"/>
    </location>
</feature>
<evidence type="ECO:0000256" key="1">
    <source>
        <dbReference type="ARBA" id="ARBA00022729"/>
    </source>
</evidence>
<evidence type="ECO:0000256" key="8">
    <source>
        <dbReference type="SAM" id="MobiDB-lite"/>
    </source>
</evidence>
<evidence type="ECO:0000313" key="10">
    <source>
        <dbReference type="EMBL" id="SVB22028.1"/>
    </source>
</evidence>
<dbReference type="SUPFAM" id="SSF110296">
    <property type="entry name" value="Oligoxyloglucan reducing end-specific cellobiohydrolase"/>
    <property type="match status" value="1"/>
</dbReference>
<accession>A0A382C7E2</accession>
<keyword evidence="1" id="KW-0732">Signal</keyword>
<evidence type="ECO:0000256" key="5">
    <source>
        <dbReference type="ARBA" id="ARBA00023295"/>
    </source>
</evidence>
<dbReference type="GO" id="GO:0016798">
    <property type="term" value="F:hydrolase activity, acting on glycosyl bonds"/>
    <property type="evidence" value="ECO:0007669"/>
    <property type="project" value="UniProtKB-KW"/>
</dbReference>
<evidence type="ECO:0000256" key="7">
    <source>
        <dbReference type="ARBA" id="ARBA00037986"/>
    </source>
</evidence>
<dbReference type="Gene3D" id="2.130.10.10">
    <property type="entry name" value="YVTN repeat-like/Quinoprotein amine dehydrogenase"/>
    <property type="match status" value="3"/>
</dbReference>
<keyword evidence="6" id="KW-0624">Polysaccharide degradation</keyword>
<dbReference type="InterPro" id="IPR031778">
    <property type="entry name" value="Sortilin_N"/>
</dbReference>
<feature type="non-terminal residue" evidence="10">
    <location>
        <position position="529"/>
    </location>
</feature>
<sequence length="529" mass="58394">MKIFQTCAVVGGLAVAVLTGSPVWAQNPGLDNRIAPIAMLKWREVGPAVIGGRISDIAVDHTDTRVIFIGTATAGVWKSSNHGTTWEAIFTDESTSSIGDVTLAPSNPNVVWVGTGEPQNRQSSPWGDGLFKSVDGGRTWTHKGLRETRHISRIQIHPRNPDVAYVAAVGNLWQASSERGVYKTTDGGDTWEQVLFVDDYTGVIDLAMDPGDPNTLFAAMYGRQRTAWGFNGGSPGSGIYRTMDGGGSWTRLEQGLPEGDLGRIGLDIYRRDGNRVYATVEARRGQTGVYGSTDRGETWGKLSDTNPRPMYFSQIRVDPNNPERIYLGGQNLMRSDDGGRTFTDEGARNVHLDHHALWIDPNDSNHLILGSDGGVSTSFDGSESWRFYDNLPIAQFYEVGYDNRNPYWVCGGLQDNGSWCGPSNTLDSQGIRNADWQNIGGGDGFYVQIDPEDPYVLYAESQNGRVGRLDLVTGERVSIAPQPRFEFDEGSRPKRDHDGEDEPSVEDREYRYNWNTPLLISSHDRSTLY</sequence>
<dbReference type="PANTHER" id="PTHR43739">
    <property type="entry name" value="XYLOGLUCANASE (EUROFUNG)"/>
    <property type="match status" value="1"/>
</dbReference>
<dbReference type="InterPro" id="IPR015943">
    <property type="entry name" value="WD40/YVTN_repeat-like_dom_sf"/>
</dbReference>
<comment type="similarity">
    <text evidence="7">Belongs to the glycosyl hydrolase 74 family.</text>
</comment>
<dbReference type="CDD" id="cd15482">
    <property type="entry name" value="Sialidase_non-viral"/>
    <property type="match status" value="1"/>
</dbReference>
<dbReference type="GO" id="GO:0000272">
    <property type="term" value="P:polysaccharide catabolic process"/>
    <property type="evidence" value="ECO:0007669"/>
    <property type="project" value="UniProtKB-KW"/>
</dbReference>
<evidence type="ECO:0000256" key="2">
    <source>
        <dbReference type="ARBA" id="ARBA00022737"/>
    </source>
</evidence>
<dbReference type="PANTHER" id="PTHR43739:SF2">
    <property type="entry name" value="OLIGOXYLOGLUCAN-REDUCING END-SPECIFIC XYLOGLUCANASE-RELATED"/>
    <property type="match status" value="1"/>
</dbReference>
<dbReference type="AlphaFoldDB" id="A0A382C7E2"/>
<evidence type="ECO:0000256" key="3">
    <source>
        <dbReference type="ARBA" id="ARBA00022801"/>
    </source>
</evidence>
<dbReference type="Pfam" id="PF15902">
    <property type="entry name" value="Sortilin-Vps10"/>
    <property type="match status" value="1"/>
</dbReference>
<reference evidence="10" key="1">
    <citation type="submission" date="2018-05" db="EMBL/GenBank/DDBJ databases">
        <authorList>
            <person name="Lanie J.A."/>
            <person name="Ng W.-L."/>
            <person name="Kazmierczak K.M."/>
            <person name="Andrzejewski T.M."/>
            <person name="Davidsen T.M."/>
            <person name="Wayne K.J."/>
            <person name="Tettelin H."/>
            <person name="Glass J.I."/>
            <person name="Rusch D."/>
            <person name="Podicherti R."/>
            <person name="Tsui H.-C.T."/>
            <person name="Winkler M.E."/>
        </authorList>
    </citation>
    <scope>NUCLEOTIDE SEQUENCE</scope>
</reference>
<dbReference type="InterPro" id="IPR052025">
    <property type="entry name" value="Xyloglucanase_GH74"/>
</dbReference>
<keyword evidence="3" id="KW-0378">Hydrolase</keyword>
<dbReference type="EMBL" id="UINC01033173">
    <property type="protein sequence ID" value="SVB22028.1"/>
    <property type="molecule type" value="Genomic_DNA"/>
</dbReference>
<evidence type="ECO:0000259" key="9">
    <source>
        <dbReference type="Pfam" id="PF15902"/>
    </source>
</evidence>
<keyword evidence="5" id="KW-0326">Glycosidase</keyword>
<proteinExistence type="inferred from homology"/>
<protein>
    <recommendedName>
        <fullName evidence="9">Sortilin N-terminal domain-containing protein</fullName>
    </recommendedName>
</protein>